<keyword evidence="2" id="KW-1185">Reference proteome</keyword>
<dbReference type="EMBL" id="LK032643">
    <property type="protein sequence ID" value="CDY45958.1"/>
    <property type="molecule type" value="Genomic_DNA"/>
</dbReference>
<reference evidence="1 2" key="1">
    <citation type="journal article" date="2014" name="Science">
        <title>Plant genetics. Early allopolyploid evolution in the post-Neolithic Brassica napus oilseed genome.</title>
        <authorList>
            <person name="Chalhoub B."/>
            <person name="Denoeud F."/>
            <person name="Liu S."/>
            <person name="Parkin I.A."/>
            <person name="Tang H."/>
            <person name="Wang X."/>
            <person name="Chiquet J."/>
            <person name="Belcram H."/>
            <person name="Tong C."/>
            <person name="Samans B."/>
            <person name="Correa M."/>
            <person name="Da Silva C."/>
            <person name="Just J."/>
            <person name="Falentin C."/>
            <person name="Koh C.S."/>
            <person name="Le Clainche I."/>
            <person name="Bernard M."/>
            <person name="Bento P."/>
            <person name="Noel B."/>
            <person name="Labadie K."/>
            <person name="Alberti A."/>
            <person name="Charles M."/>
            <person name="Arnaud D."/>
            <person name="Guo H."/>
            <person name="Daviaud C."/>
            <person name="Alamery S."/>
            <person name="Jabbari K."/>
            <person name="Zhao M."/>
            <person name="Edger P.P."/>
            <person name="Chelaifa H."/>
            <person name="Tack D."/>
            <person name="Lassalle G."/>
            <person name="Mestiri I."/>
            <person name="Schnel N."/>
            <person name="Le Paslier M.C."/>
            <person name="Fan G."/>
            <person name="Renault V."/>
            <person name="Bayer P.E."/>
            <person name="Golicz A.A."/>
            <person name="Manoli S."/>
            <person name="Lee T.H."/>
            <person name="Thi V.H."/>
            <person name="Chalabi S."/>
            <person name="Hu Q."/>
            <person name="Fan C."/>
            <person name="Tollenaere R."/>
            <person name="Lu Y."/>
            <person name="Battail C."/>
            <person name="Shen J."/>
            <person name="Sidebottom C.H."/>
            <person name="Wang X."/>
            <person name="Canaguier A."/>
            <person name="Chauveau A."/>
            <person name="Berard A."/>
            <person name="Deniot G."/>
            <person name="Guan M."/>
            <person name="Liu Z."/>
            <person name="Sun F."/>
            <person name="Lim Y.P."/>
            <person name="Lyons E."/>
            <person name="Town C.D."/>
            <person name="Bancroft I."/>
            <person name="Wang X."/>
            <person name="Meng J."/>
            <person name="Ma J."/>
            <person name="Pires J.C."/>
            <person name="King G.J."/>
            <person name="Brunel D."/>
            <person name="Delourme R."/>
            <person name="Renard M."/>
            <person name="Aury J.M."/>
            <person name="Adams K.L."/>
            <person name="Batley J."/>
            <person name="Snowdon R.J."/>
            <person name="Tost J."/>
            <person name="Edwards D."/>
            <person name="Zhou Y."/>
            <person name="Hua W."/>
            <person name="Sharpe A.G."/>
            <person name="Paterson A.H."/>
            <person name="Guan C."/>
            <person name="Wincker P."/>
        </authorList>
    </citation>
    <scope>NUCLEOTIDE SEQUENCE [LARGE SCALE GENOMIC DNA]</scope>
    <source>
        <strain evidence="2">cv. Darmor-bzh</strain>
    </source>
</reference>
<name>A0A078I9W1_BRANA</name>
<dbReference type="PaxDb" id="3708-A0A078I9W1"/>
<evidence type="ECO:0000313" key="1">
    <source>
        <dbReference type="EMBL" id="CDY45958.1"/>
    </source>
</evidence>
<evidence type="ECO:0000313" key="2">
    <source>
        <dbReference type="Proteomes" id="UP000028999"/>
    </source>
</evidence>
<accession>A0A078I9W1</accession>
<proteinExistence type="predicted"/>
<dbReference type="AlphaFoldDB" id="A0A078I9W1"/>
<dbReference type="Proteomes" id="UP000028999">
    <property type="component" value="Unassembled WGS sequence"/>
</dbReference>
<dbReference type="Gramene" id="CDY45958">
    <property type="protein sequence ID" value="CDY45958"/>
    <property type="gene ID" value="GSBRNA2T00082960001"/>
</dbReference>
<sequence>MDLQRGIPRTCDCGAATITQLLKLLLLKLLLLKRLLLKRLLLKRLLLKPSSSEASSSEASTSELSSFFSVISTQRRSCSLFFKLRKHCNCRVLDT</sequence>
<organism evidence="1 2">
    <name type="scientific">Brassica napus</name>
    <name type="common">Rape</name>
    <dbReference type="NCBI Taxonomy" id="3708"/>
    <lineage>
        <taxon>Eukaryota</taxon>
        <taxon>Viridiplantae</taxon>
        <taxon>Streptophyta</taxon>
        <taxon>Embryophyta</taxon>
        <taxon>Tracheophyta</taxon>
        <taxon>Spermatophyta</taxon>
        <taxon>Magnoliopsida</taxon>
        <taxon>eudicotyledons</taxon>
        <taxon>Gunneridae</taxon>
        <taxon>Pentapetalae</taxon>
        <taxon>rosids</taxon>
        <taxon>malvids</taxon>
        <taxon>Brassicales</taxon>
        <taxon>Brassicaceae</taxon>
        <taxon>Brassiceae</taxon>
        <taxon>Brassica</taxon>
    </lineage>
</organism>
<gene>
    <name evidence="1" type="primary">BnaA02g17840D</name>
    <name evidence="1" type="ORF">GSBRNA2T00082960001</name>
</gene>
<protein>
    <submittedName>
        <fullName evidence="1">BnaA02g17840D protein</fullName>
    </submittedName>
</protein>